<feature type="compositionally biased region" description="Acidic residues" evidence="1">
    <location>
        <begin position="347"/>
        <end position="364"/>
    </location>
</feature>
<dbReference type="Proteomes" id="UP000696485">
    <property type="component" value="Unassembled WGS sequence"/>
</dbReference>
<feature type="compositionally biased region" description="Basic and acidic residues" evidence="1">
    <location>
        <begin position="714"/>
        <end position="723"/>
    </location>
</feature>
<feature type="region of interest" description="Disordered" evidence="1">
    <location>
        <begin position="322"/>
        <end position="370"/>
    </location>
</feature>
<evidence type="ECO:0000256" key="2">
    <source>
        <dbReference type="SAM" id="Phobius"/>
    </source>
</evidence>
<reference evidence="3" key="1">
    <citation type="journal article" date="2020" name="Fungal Divers.">
        <title>Resolving the Mortierellaceae phylogeny through synthesis of multi-gene phylogenetics and phylogenomics.</title>
        <authorList>
            <person name="Vandepol N."/>
            <person name="Liber J."/>
            <person name="Desiro A."/>
            <person name="Na H."/>
            <person name="Kennedy M."/>
            <person name="Barry K."/>
            <person name="Grigoriev I.V."/>
            <person name="Miller A.N."/>
            <person name="O'Donnell K."/>
            <person name="Stajich J.E."/>
            <person name="Bonito G."/>
        </authorList>
    </citation>
    <scope>NUCLEOTIDE SEQUENCE</scope>
    <source>
        <strain evidence="3">NVP1</strain>
    </source>
</reference>
<feature type="region of interest" description="Disordered" evidence="1">
    <location>
        <begin position="641"/>
        <end position="736"/>
    </location>
</feature>
<feature type="compositionally biased region" description="Basic and acidic residues" evidence="1">
    <location>
        <begin position="596"/>
        <end position="613"/>
    </location>
</feature>
<keyword evidence="4" id="KW-1185">Reference proteome</keyword>
<sequence length="770" mass="87110">MSILLAPRAAPDEKPSPSTGTGSGTCGLLSTFAIFVQLLLATIAFSTLIFKRSKERPMRPIKIWLYDVSKQIVGGVVIHSLNLLAATAFGLSSEREDSNPCIWYFLNIFLDTTFGVGVLYLFLKGADKYFQHMRIEGLRTGEYGNPPQIQRWWKQTLVFSLGLVVMKIVVVIVLTWPFLFTFGEWVLGWTLQNEKLQILFVMLILPLSLNICQFWVIDYILKQKTVEKFPIRIDDDEDDLYGLVEGLDRSNSDDEDDRLNMVGQASGRDSFDGISHHHHQQASLDRLDQPQSGPGYDDDEFEGSNVVTEIIVVKEECTDDQPWRKTPAPLPCIALRSPRHTPKPELDNGDDEEKDDDEFNEDEHIEQKIEAPRPQCRLATFSLQDAPTQTSHPHMKRAEASEIISLIGCLAHATSPTIARAQHYWRPTFEAQHVRNKELGAIAIACIYIAINDELSFHLPASPREGTIDYQPYDDHDPWIFLLVIMEKSQKLPVPPQLGQVIVGATNIEATKGLKTLLAATQKCLALSYGEAAPCKTMVVFACITIGTQYLTYDAKDPIELLDLFSTFFSLNENALSQILTKLKEIMMATLPTQNTKDDDAKSDTAKESDDPQHHEVIFDLDMVFEQFKSFSSENEDLWTCIDDSVPPDEHKDHSIYSEDYQDTSEDDSEDDDDNDDQGSDEDDGKEYEFKNGRYGFSRSWFDQGLPSPKKWKERKEPSEGEQRCPSMAPTHPRSSKINYAALEQAQRDEEVQQHYEILSVNAMLSISAS</sequence>
<keyword evidence="2" id="KW-0812">Transmembrane</keyword>
<feature type="transmembrane region" description="Helical" evidence="2">
    <location>
        <begin position="71"/>
        <end position="90"/>
    </location>
</feature>
<evidence type="ECO:0000313" key="4">
    <source>
        <dbReference type="Proteomes" id="UP000696485"/>
    </source>
</evidence>
<dbReference type="InterPro" id="IPR022127">
    <property type="entry name" value="STIMATE/YPL162C"/>
</dbReference>
<feature type="region of interest" description="Disordered" evidence="1">
    <location>
        <begin position="594"/>
        <end position="613"/>
    </location>
</feature>
<feature type="region of interest" description="Disordered" evidence="1">
    <location>
        <begin position="1"/>
        <end position="22"/>
    </location>
</feature>
<feature type="transmembrane region" description="Helical" evidence="2">
    <location>
        <begin position="102"/>
        <end position="123"/>
    </location>
</feature>
<comment type="caution">
    <text evidence="3">The sequence shown here is derived from an EMBL/GenBank/DDBJ whole genome shotgun (WGS) entry which is preliminary data.</text>
</comment>
<evidence type="ECO:0000256" key="1">
    <source>
        <dbReference type="SAM" id="MobiDB-lite"/>
    </source>
</evidence>
<feature type="compositionally biased region" description="Basic and acidic residues" evidence="1">
    <location>
        <begin position="648"/>
        <end position="657"/>
    </location>
</feature>
<organism evidence="3 4">
    <name type="scientific">Podila minutissima</name>
    <dbReference type="NCBI Taxonomy" id="64525"/>
    <lineage>
        <taxon>Eukaryota</taxon>
        <taxon>Fungi</taxon>
        <taxon>Fungi incertae sedis</taxon>
        <taxon>Mucoromycota</taxon>
        <taxon>Mortierellomycotina</taxon>
        <taxon>Mortierellomycetes</taxon>
        <taxon>Mortierellales</taxon>
        <taxon>Mortierellaceae</taxon>
        <taxon>Podila</taxon>
    </lineage>
</organism>
<evidence type="ECO:0000313" key="3">
    <source>
        <dbReference type="EMBL" id="KAF9325989.1"/>
    </source>
</evidence>
<feature type="compositionally biased region" description="Acidic residues" evidence="1">
    <location>
        <begin position="660"/>
        <end position="686"/>
    </location>
</feature>
<feature type="region of interest" description="Disordered" evidence="1">
    <location>
        <begin position="270"/>
        <end position="301"/>
    </location>
</feature>
<evidence type="ECO:0008006" key="5">
    <source>
        <dbReference type="Google" id="ProtNLM"/>
    </source>
</evidence>
<dbReference type="PANTHER" id="PTHR31735:SF1">
    <property type="entry name" value="VACUOLAR MEMBRANE PROTEIN YPL162C"/>
    <property type="match status" value="1"/>
</dbReference>
<name>A0A9P5SFW3_9FUNG</name>
<dbReference type="GO" id="GO:0016020">
    <property type="term" value="C:membrane"/>
    <property type="evidence" value="ECO:0007669"/>
    <property type="project" value="TreeGrafter"/>
</dbReference>
<keyword evidence="2" id="KW-0472">Membrane</keyword>
<dbReference type="PANTHER" id="PTHR31735">
    <property type="entry name" value="VACUOLAR MEMBRANE PROTEIN YPL162C"/>
    <property type="match status" value="1"/>
</dbReference>
<feature type="transmembrane region" description="Helical" evidence="2">
    <location>
        <begin position="157"/>
        <end position="178"/>
    </location>
</feature>
<keyword evidence="2" id="KW-1133">Transmembrane helix</keyword>
<proteinExistence type="predicted"/>
<feature type="transmembrane region" description="Helical" evidence="2">
    <location>
        <begin position="28"/>
        <end position="50"/>
    </location>
</feature>
<dbReference type="EMBL" id="JAAAUY010000841">
    <property type="protein sequence ID" value="KAF9325989.1"/>
    <property type="molecule type" value="Genomic_DNA"/>
</dbReference>
<dbReference type="Pfam" id="PF12400">
    <property type="entry name" value="STIMATE"/>
    <property type="match status" value="1"/>
</dbReference>
<gene>
    <name evidence="3" type="ORF">BG006_010555</name>
</gene>
<protein>
    <recommendedName>
        <fullName evidence="5">Vacuolar membrane protein</fullName>
    </recommendedName>
</protein>
<accession>A0A9P5SFW3</accession>
<dbReference type="AlphaFoldDB" id="A0A9P5SFW3"/>